<evidence type="ECO:0000313" key="3">
    <source>
        <dbReference type="EMBL" id="KAG5285423.1"/>
    </source>
</evidence>
<protein>
    <recommendedName>
        <fullName evidence="2">Retrotransposon gag domain-containing protein</fullName>
    </recommendedName>
</protein>
<feature type="compositionally biased region" description="Low complexity" evidence="1">
    <location>
        <begin position="294"/>
        <end position="319"/>
    </location>
</feature>
<keyword evidence="4" id="KW-1185">Reference proteome</keyword>
<evidence type="ECO:0000313" key="4">
    <source>
        <dbReference type="Proteomes" id="UP000823561"/>
    </source>
</evidence>
<name>A0AAV6HDQ3_9TELE</name>
<dbReference type="EMBL" id="JADWDJ010000001">
    <property type="protein sequence ID" value="KAG5285423.1"/>
    <property type="molecule type" value="Genomic_DNA"/>
</dbReference>
<organism evidence="3 4">
    <name type="scientific">Alosa alosa</name>
    <name type="common">allis shad</name>
    <dbReference type="NCBI Taxonomy" id="278164"/>
    <lineage>
        <taxon>Eukaryota</taxon>
        <taxon>Metazoa</taxon>
        <taxon>Chordata</taxon>
        <taxon>Craniata</taxon>
        <taxon>Vertebrata</taxon>
        <taxon>Euteleostomi</taxon>
        <taxon>Actinopterygii</taxon>
        <taxon>Neopterygii</taxon>
        <taxon>Teleostei</taxon>
        <taxon>Clupei</taxon>
        <taxon>Clupeiformes</taxon>
        <taxon>Clupeoidei</taxon>
        <taxon>Clupeidae</taxon>
        <taxon>Alosa</taxon>
    </lineage>
</organism>
<feature type="region of interest" description="Disordered" evidence="1">
    <location>
        <begin position="286"/>
        <end position="319"/>
    </location>
</feature>
<proteinExistence type="predicted"/>
<dbReference type="AlphaFoldDB" id="A0AAV6HDQ3"/>
<dbReference type="PANTHER" id="PTHR15503">
    <property type="entry name" value="LDOC1 RELATED"/>
    <property type="match status" value="1"/>
</dbReference>
<dbReference type="InterPro" id="IPR032567">
    <property type="entry name" value="RTL1-rel"/>
</dbReference>
<sequence length="319" mass="34906">MFTSPSPPSVYRDRRPDLAMQPQNADPFRELVNEFRQALTAAQAHPAPPPAVPSSPVVNPTPYSGAPEGCKGFLLQCSLALEMQAHRFPTERSRIAYIISLLSGRALQWAESAWSLDGPATTSVDDFVEHFAEVFGLPEGDSSAQAQLHALREGKRPVTEYSLQFRTLAAASGWNEAALITAFRQGLEPNLRLQLSTYDDAMGLERFIQLAVRVAHRRDSCLQELRSAPSPVQAPPRWEASSTRSFEPMQVDTVRLTPTKRHRRLTQGLCLYCGASDHIIAQCSTRPPRPVLGTSSPAPSASASSSRRPAVRPPSTSTP</sequence>
<comment type="caution">
    <text evidence="3">The sequence shown here is derived from an EMBL/GenBank/DDBJ whole genome shotgun (WGS) entry which is preliminary data.</text>
</comment>
<feature type="region of interest" description="Disordered" evidence="1">
    <location>
        <begin position="40"/>
        <end position="60"/>
    </location>
</feature>
<evidence type="ECO:0000256" key="1">
    <source>
        <dbReference type="SAM" id="MobiDB-lite"/>
    </source>
</evidence>
<dbReference type="Proteomes" id="UP000823561">
    <property type="component" value="Chromosome 1"/>
</dbReference>
<dbReference type="PANTHER" id="PTHR15503:SF22">
    <property type="entry name" value="TRANSPOSON TY3-I GAG POLYPROTEIN"/>
    <property type="match status" value="1"/>
</dbReference>
<reference evidence="3 4" key="1">
    <citation type="submission" date="2020-10" db="EMBL/GenBank/DDBJ databases">
        <title>Chromosome-scale genome assembly of the Allis shad, Alosa alosa.</title>
        <authorList>
            <person name="Margot Z."/>
            <person name="Christophe K."/>
            <person name="Cabau C."/>
            <person name="Louis A."/>
            <person name="Berthelot C."/>
            <person name="Parey E."/>
            <person name="Roest Crollius H."/>
            <person name="Montfort J."/>
            <person name="Robinson-Rechavi M."/>
            <person name="Bucao C."/>
            <person name="Bouchez O."/>
            <person name="Gislard M."/>
            <person name="Lluch J."/>
            <person name="Milhes M."/>
            <person name="Lampietro C."/>
            <person name="Lopez Roques C."/>
            <person name="Donnadieu C."/>
            <person name="Braasch I."/>
            <person name="Desvignes T."/>
            <person name="Postlethwait J."/>
            <person name="Bobe J."/>
            <person name="Guiguen Y."/>
        </authorList>
    </citation>
    <scope>NUCLEOTIDE SEQUENCE [LARGE SCALE GENOMIC DNA]</scope>
    <source>
        <strain evidence="3">M-15738</strain>
        <tissue evidence="3">Blood</tissue>
    </source>
</reference>
<feature type="domain" description="Retrotransposon gag" evidence="2">
    <location>
        <begin position="98"/>
        <end position="188"/>
    </location>
</feature>
<evidence type="ECO:0000259" key="2">
    <source>
        <dbReference type="Pfam" id="PF03732"/>
    </source>
</evidence>
<feature type="region of interest" description="Disordered" evidence="1">
    <location>
        <begin position="1"/>
        <end position="25"/>
    </location>
</feature>
<dbReference type="Pfam" id="PF03732">
    <property type="entry name" value="Retrotrans_gag"/>
    <property type="match status" value="1"/>
</dbReference>
<accession>A0AAV6HDQ3</accession>
<gene>
    <name evidence="3" type="ORF">AALO_G00003200</name>
</gene>
<dbReference type="InterPro" id="IPR005162">
    <property type="entry name" value="Retrotrans_gag_dom"/>
</dbReference>